<dbReference type="EMBL" id="JAHYBX010000011">
    <property type="protein sequence ID" value="MCA1858083.1"/>
    <property type="molecule type" value="Genomic_DNA"/>
</dbReference>
<evidence type="ECO:0000256" key="1">
    <source>
        <dbReference type="ARBA" id="ARBA00004141"/>
    </source>
</evidence>
<keyword evidence="8" id="KW-1185">Reference proteome</keyword>
<feature type="transmembrane region" description="Helical" evidence="6">
    <location>
        <begin position="23"/>
        <end position="40"/>
    </location>
</feature>
<keyword evidence="5 6" id="KW-0472">Membrane</keyword>
<organism evidence="7 8">
    <name type="scientific">Massilia hydrophila</name>
    <dbReference type="NCBI Taxonomy" id="3044279"/>
    <lineage>
        <taxon>Bacteria</taxon>
        <taxon>Pseudomonadati</taxon>
        <taxon>Pseudomonadota</taxon>
        <taxon>Betaproteobacteria</taxon>
        <taxon>Burkholderiales</taxon>
        <taxon>Oxalobacteraceae</taxon>
        <taxon>Telluria group</taxon>
        <taxon>Massilia</taxon>
    </lineage>
</organism>
<feature type="transmembrane region" description="Helical" evidence="6">
    <location>
        <begin position="46"/>
        <end position="64"/>
    </location>
</feature>
<evidence type="ECO:0000313" key="7">
    <source>
        <dbReference type="EMBL" id="MCA1858083.1"/>
    </source>
</evidence>
<keyword evidence="3 6" id="KW-0812">Transmembrane</keyword>
<feature type="transmembrane region" description="Helical" evidence="6">
    <location>
        <begin position="76"/>
        <end position="98"/>
    </location>
</feature>
<accession>A0ABS7YEF7</accession>
<name>A0ABS7YEF7_9BURK</name>
<gene>
    <name evidence="7" type="ORF">LE190_19425</name>
</gene>
<dbReference type="RefSeq" id="WP_225240251.1">
    <property type="nucleotide sequence ID" value="NZ_JAHYBX010000011.1"/>
</dbReference>
<dbReference type="Proteomes" id="UP001198602">
    <property type="component" value="Unassembled WGS sequence"/>
</dbReference>
<evidence type="ECO:0000256" key="5">
    <source>
        <dbReference type="ARBA" id="ARBA00023136"/>
    </source>
</evidence>
<feature type="transmembrane region" description="Helical" evidence="6">
    <location>
        <begin position="253"/>
        <end position="271"/>
    </location>
</feature>
<feature type="transmembrane region" description="Helical" evidence="6">
    <location>
        <begin position="223"/>
        <end position="247"/>
    </location>
</feature>
<dbReference type="PANTHER" id="PTHR21716:SF62">
    <property type="entry name" value="TRANSPORT PROTEIN YDBI-RELATED"/>
    <property type="match status" value="1"/>
</dbReference>
<dbReference type="InterPro" id="IPR002549">
    <property type="entry name" value="AI-2E-like"/>
</dbReference>
<evidence type="ECO:0000256" key="4">
    <source>
        <dbReference type="ARBA" id="ARBA00022989"/>
    </source>
</evidence>
<keyword evidence="4 6" id="KW-1133">Transmembrane helix</keyword>
<evidence type="ECO:0000256" key="6">
    <source>
        <dbReference type="SAM" id="Phobius"/>
    </source>
</evidence>
<evidence type="ECO:0000313" key="8">
    <source>
        <dbReference type="Proteomes" id="UP001198602"/>
    </source>
</evidence>
<dbReference type="Pfam" id="PF01594">
    <property type="entry name" value="AI-2E_transport"/>
    <property type="match status" value="1"/>
</dbReference>
<evidence type="ECO:0000256" key="2">
    <source>
        <dbReference type="ARBA" id="ARBA00009773"/>
    </source>
</evidence>
<proteinExistence type="inferred from homology"/>
<feature type="transmembrane region" description="Helical" evidence="6">
    <location>
        <begin position="278"/>
        <end position="297"/>
    </location>
</feature>
<comment type="caution">
    <text evidence="7">The sequence shown here is derived from an EMBL/GenBank/DDBJ whole genome shotgun (WGS) entry which is preliminary data.</text>
</comment>
<comment type="subcellular location">
    <subcellularLocation>
        <location evidence="1">Membrane</location>
        <topology evidence="1">Multi-pass membrane protein</topology>
    </subcellularLocation>
</comment>
<feature type="transmembrane region" description="Helical" evidence="6">
    <location>
        <begin position="155"/>
        <end position="179"/>
    </location>
</feature>
<sequence>MNEHQKEDAVDPPPTQRRVAKRVTMISGIAILFIALAAAVVLAADALLLIFACILCAILFYKLSEILARRFPMNRTVALVIVVAALLGIIGIGSWAMAPQISEQSTKLAQEVPAAVERLKTTVEQHPIMKRVVAELPPPEQIVKQMGDMVPNAGLFFGGVIGALGNIVIILFVGIYFAASPHTYTAGAIRLVPKARRSRAREVQQELGNTLASWLLGKSASMLIVGVATSIGLSLLGVPLALILGIIAGLLDFIPYLGPIMAGVPAVLLALSISPDLALYTVLLFLGIQLIEGYALQPLIEAKAVDLPPALVIVMQLIFGTLFGFAGVALATPLAATLSVLVRMLYIEDILDDRTAQKRSP</sequence>
<feature type="transmembrane region" description="Helical" evidence="6">
    <location>
        <begin position="317"/>
        <end position="342"/>
    </location>
</feature>
<reference evidence="7 8" key="1">
    <citation type="submission" date="2021-07" db="EMBL/GenBank/DDBJ databases">
        <title>Characterization of Violacein-producing bacteria and related species.</title>
        <authorList>
            <person name="Wilson H.S."/>
            <person name="De Leon M.E."/>
        </authorList>
    </citation>
    <scope>NUCLEOTIDE SEQUENCE [LARGE SCALE GENOMIC DNA]</scope>
    <source>
        <strain evidence="7 8">HSC-2F05</strain>
    </source>
</reference>
<dbReference type="PANTHER" id="PTHR21716">
    <property type="entry name" value="TRANSMEMBRANE PROTEIN"/>
    <property type="match status" value="1"/>
</dbReference>
<evidence type="ECO:0000256" key="3">
    <source>
        <dbReference type="ARBA" id="ARBA00022692"/>
    </source>
</evidence>
<comment type="similarity">
    <text evidence="2">Belongs to the autoinducer-2 exporter (AI-2E) (TC 2.A.86) family.</text>
</comment>
<protein>
    <submittedName>
        <fullName evidence="7">AI-2E family transporter</fullName>
    </submittedName>
</protein>